<dbReference type="OrthoDB" id="9798188at2"/>
<dbReference type="AlphaFoldDB" id="H1XRE1"/>
<feature type="transmembrane region" description="Helical" evidence="11">
    <location>
        <begin position="6"/>
        <end position="32"/>
    </location>
</feature>
<evidence type="ECO:0000259" key="12">
    <source>
        <dbReference type="PROSITE" id="PS51371"/>
    </source>
</evidence>
<dbReference type="PaxDb" id="880073-Calab_2815"/>
<protein>
    <submittedName>
        <fullName evidence="14">Gliding motility-associated protein GldE</fullName>
    </submittedName>
</protein>
<dbReference type="eggNOG" id="COG1253">
    <property type="taxonomic scope" value="Bacteria"/>
</dbReference>
<evidence type="ECO:0000256" key="4">
    <source>
        <dbReference type="ARBA" id="ARBA00022692"/>
    </source>
</evidence>
<keyword evidence="8 10" id="KW-0472">Membrane</keyword>
<feature type="domain" description="CNNM transmembrane" evidence="13">
    <location>
        <begin position="1"/>
        <end position="193"/>
    </location>
</feature>
<dbReference type="SMART" id="SM01091">
    <property type="entry name" value="CorC_HlyC"/>
    <property type="match status" value="1"/>
</dbReference>
<dbReference type="PROSITE" id="PS51846">
    <property type="entry name" value="CNNM"/>
    <property type="match status" value="1"/>
</dbReference>
<dbReference type="InterPro" id="IPR044751">
    <property type="entry name" value="Ion_transp-like_CBS"/>
</dbReference>
<dbReference type="RefSeq" id="WP_006929760.1">
    <property type="nucleotide sequence ID" value="NZ_CM001402.1"/>
</dbReference>
<evidence type="ECO:0000256" key="9">
    <source>
        <dbReference type="PROSITE-ProRule" id="PRU00703"/>
    </source>
</evidence>
<dbReference type="Gene3D" id="3.30.465.10">
    <property type="match status" value="1"/>
</dbReference>
<proteinExistence type="inferred from homology"/>
<evidence type="ECO:0000256" key="1">
    <source>
        <dbReference type="ARBA" id="ARBA00004651"/>
    </source>
</evidence>
<evidence type="ECO:0000256" key="11">
    <source>
        <dbReference type="SAM" id="Phobius"/>
    </source>
</evidence>
<dbReference type="InterPro" id="IPR000644">
    <property type="entry name" value="CBS_dom"/>
</dbReference>
<dbReference type="InterPro" id="IPR036318">
    <property type="entry name" value="FAD-bd_PCMH-like_sf"/>
</dbReference>
<keyword evidence="16" id="KW-1185">Reference proteome</keyword>
<dbReference type="SMART" id="SM00116">
    <property type="entry name" value="CBS"/>
    <property type="match status" value="2"/>
</dbReference>
<evidence type="ECO:0000313" key="17">
    <source>
        <dbReference type="Proteomes" id="UP000183868"/>
    </source>
</evidence>
<dbReference type="Gene3D" id="3.10.580.10">
    <property type="entry name" value="CBS-domain"/>
    <property type="match status" value="1"/>
</dbReference>
<evidence type="ECO:0000256" key="2">
    <source>
        <dbReference type="ARBA" id="ARBA00006337"/>
    </source>
</evidence>
<feature type="domain" description="CBS" evidence="12">
    <location>
        <begin position="278"/>
        <end position="335"/>
    </location>
</feature>
<dbReference type="PROSITE" id="PS51371">
    <property type="entry name" value="CBS"/>
    <property type="match status" value="2"/>
</dbReference>
<dbReference type="PANTHER" id="PTHR22777">
    <property type="entry name" value="HEMOLYSIN-RELATED"/>
    <property type="match status" value="1"/>
</dbReference>
<gene>
    <name evidence="14" type="ORF">Cabys_1666</name>
    <name evidence="15" type="ORF">Calab_2815</name>
</gene>
<dbReference type="InterPro" id="IPR002550">
    <property type="entry name" value="CNNM"/>
</dbReference>
<dbReference type="EMBL" id="CP018099">
    <property type="protein sequence ID" value="APF18415.1"/>
    <property type="molecule type" value="Genomic_DNA"/>
</dbReference>
<dbReference type="HOGENOM" id="CLU_015237_4_1_0"/>
<dbReference type="InterPro" id="IPR005170">
    <property type="entry name" value="Transptr-assoc_dom"/>
</dbReference>
<dbReference type="InterPro" id="IPR016169">
    <property type="entry name" value="FAD-bd_PCMH_sub2"/>
</dbReference>
<dbReference type="FunCoup" id="H1XRE1">
    <property type="interactions" value="112"/>
</dbReference>
<dbReference type="Pfam" id="PF03471">
    <property type="entry name" value="CorC_HlyC"/>
    <property type="match status" value="1"/>
</dbReference>
<comment type="similarity">
    <text evidence="2">Belongs to the UPF0053 family.</text>
</comment>
<dbReference type="Proteomes" id="UP000004671">
    <property type="component" value="Chromosome"/>
</dbReference>
<evidence type="ECO:0000259" key="13">
    <source>
        <dbReference type="PROSITE" id="PS51846"/>
    </source>
</evidence>
<reference evidence="14 17" key="2">
    <citation type="submission" date="2016-11" db="EMBL/GenBank/DDBJ databases">
        <title>Genomic analysis of Caldithrix abyssi and proposal of a novel bacterial phylum Caldithrichaeota.</title>
        <authorList>
            <person name="Kublanov I."/>
            <person name="Sigalova O."/>
            <person name="Gavrilov S."/>
            <person name="Lebedinsky A."/>
            <person name="Ivanova N."/>
            <person name="Daum C."/>
            <person name="Reddy T."/>
            <person name="Klenk H.P."/>
            <person name="Goker M."/>
            <person name="Reva O."/>
            <person name="Miroshnichenko M."/>
            <person name="Kyprides N."/>
            <person name="Woyke T."/>
            <person name="Gelfand M."/>
        </authorList>
    </citation>
    <scope>NUCLEOTIDE SEQUENCE [LARGE SCALE GENOMIC DNA]</scope>
    <source>
        <strain evidence="14 17">LF13</strain>
    </source>
</reference>
<dbReference type="GO" id="GO:0005886">
    <property type="term" value="C:plasma membrane"/>
    <property type="evidence" value="ECO:0007669"/>
    <property type="project" value="UniProtKB-SubCell"/>
</dbReference>
<evidence type="ECO:0000256" key="7">
    <source>
        <dbReference type="ARBA" id="ARBA00023122"/>
    </source>
</evidence>
<keyword evidence="3" id="KW-1003">Cell membrane</keyword>
<keyword evidence="4 10" id="KW-0812">Transmembrane</keyword>
<feature type="transmembrane region" description="Helical" evidence="11">
    <location>
        <begin position="96"/>
        <end position="121"/>
    </location>
</feature>
<evidence type="ECO:0000256" key="3">
    <source>
        <dbReference type="ARBA" id="ARBA00022475"/>
    </source>
</evidence>
<feature type="transmembrane region" description="Helical" evidence="11">
    <location>
        <begin position="61"/>
        <end position="84"/>
    </location>
</feature>
<dbReference type="Proteomes" id="UP000183868">
    <property type="component" value="Chromosome"/>
</dbReference>
<dbReference type="EMBL" id="CM001402">
    <property type="protein sequence ID" value="EHO42422.1"/>
    <property type="molecule type" value="Genomic_DNA"/>
</dbReference>
<dbReference type="FunFam" id="3.10.580.10:FF:000002">
    <property type="entry name" value="Magnesium/cobalt efflux protein CorC"/>
    <property type="match status" value="1"/>
</dbReference>
<evidence type="ECO:0000313" key="16">
    <source>
        <dbReference type="Proteomes" id="UP000004671"/>
    </source>
</evidence>
<evidence type="ECO:0000256" key="5">
    <source>
        <dbReference type="ARBA" id="ARBA00022737"/>
    </source>
</evidence>
<feature type="domain" description="CBS" evidence="12">
    <location>
        <begin position="212"/>
        <end position="271"/>
    </location>
</feature>
<name>H1XRE1_CALAY</name>
<dbReference type="Pfam" id="PF00571">
    <property type="entry name" value="CBS"/>
    <property type="match status" value="2"/>
</dbReference>
<dbReference type="PANTHER" id="PTHR22777:SF32">
    <property type="entry name" value="UPF0053 INNER MEMBRANE PROTEIN YFJD"/>
    <property type="match status" value="1"/>
</dbReference>
<dbReference type="KEGG" id="caby:Cabys_1666"/>
<dbReference type="GO" id="GO:0050660">
    <property type="term" value="F:flavin adenine dinucleotide binding"/>
    <property type="evidence" value="ECO:0007669"/>
    <property type="project" value="InterPro"/>
</dbReference>
<keyword evidence="5" id="KW-0677">Repeat</keyword>
<dbReference type="Pfam" id="PF01595">
    <property type="entry name" value="CNNM"/>
    <property type="match status" value="1"/>
</dbReference>
<evidence type="ECO:0000313" key="15">
    <source>
        <dbReference type="EMBL" id="EHO42422.1"/>
    </source>
</evidence>
<evidence type="ECO:0000256" key="8">
    <source>
        <dbReference type="ARBA" id="ARBA00023136"/>
    </source>
</evidence>
<dbReference type="InParanoid" id="H1XRE1"/>
<dbReference type="CDD" id="cd04590">
    <property type="entry name" value="CBS_pair_CorC_HlyC_assoc"/>
    <property type="match status" value="1"/>
</dbReference>
<reference evidence="15 16" key="1">
    <citation type="submission" date="2011-09" db="EMBL/GenBank/DDBJ databases">
        <title>The permanent draft genome of Caldithrix abyssi DSM 13497.</title>
        <authorList>
            <consortium name="US DOE Joint Genome Institute (JGI-PGF)"/>
            <person name="Lucas S."/>
            <person name="Han J."/>
            <person name="Lapidus A."/>
            <person name="Bruce D."/>
            <person name="Goodwin L."/>
            <person name="Pitluck S."/>
            <person name="Peters L."/>
            <person name="Kyrpides N."/>
            <person name="Mavromatis K."/>
            <person name="Ivanova N."/>
            <person name="Mikhailova N."/>
            <person name="Chertkov O."/>
            <person name="Detter J.C."/>
            <person name="Tapia R."/>
            <person name="Han C."/>
            <person name="Land M."/>
            <person name="Hauser L."/>
            <person name="Markowitz V."/>
            <person name="Cheng J.-F."/>
            <person name="Hugenholtz P."/>
            <person name="Woyke T."/>
            <person name="Wu D."/>
            <person name="Spring S."/>
            <person name="Brambilla E."/>
            <person name="Klenk H.-P."/>
            <person name="Eisen J.A."/>
        </authorList>
    </citation>
    <scope>NUCLEOTIDE SEQUENCE [LARGE SCALE GENOMIC DNA]</scope>
    <source>
        <strain evidence="15 16">DSM 13497</strain>
    </source>
</reference>
<keyword evidence="7 9" id="KW-0129">CBS domain</keyword>
<dbReference type="SUPFAM" id="SSF56176">
    <property type="entry name" value="FAD-binding/transporter-associated domain-like"/>
    <property type="match status" value="1"/>
</dbReference>
<dbReference type="SUPFAM" id="SSF54631">
    <property type="entry name" value="CBS-domain pair"/>
    <property type="match status" value="1"/>
</dbReference>
<accession>H1XRE1</accession>
<comment type="subcellular location">
    <subcellularLocation>
        <location evidence="1">Cell membrane</location>
        <topology evidence="1">Multi-pass membrane protein</topology>
    </subcellularLocation>
</comment>
<keyword evidence="6 10" id="KW-1133">Transmembrane helix</keyword>
<sequence length="431" mass="49012" precursor="true">MDPASFLYLMIFVILLAFAAFFSAAETALFSLPKSTVEKYARSKHALTKQVAVLLREPRRLLISILIGSTLVNVAIASIATLITSKLIIRYDLNEIGALLINVVVVTFIILFFCELLPKILAIKNAKTLSKNFVLPLTFFYYLFYPVSYVLDLLTQQISSSFGAEKDKFNLSEKELRTLVDVGEERGALLKEEKEMIHGIFEMSGTVAREIMVPRTDMVCLEKHASLNEVLKTFKEHMHSRIPVYDDIIDNIVGILYVKDLLPFIRKRNASEFKLEKIVRPAYYVPETKRINELLREFQTEKIHMAIVVDEYGGTAGLVTLEDVIEEIVGEIQDEYDKETPQIKKINETTFLVNAGSLIDEINEELDLDLPTEEGVDTLAGFLLGQFGSVPKVKDKIEYNGYEFVIEKATKKRIQLVRIILKKNDKITNQK</sequence>
<evidence type="ECO:0000313" key="14">
    <source>
        <dbReference type="EMBL" id="APF18415.1"/>
    </source>
</evidence>
<evidence type="ECO:0000256" key="10">
    <source>
        <dbReference type="PROSITE-ProRule" id="PRU01193"/>
    </source>
</evidence>
<organism evidence="15 16">
    <name type="scientific">Caldithrix abyssi DSM 13497</name>
    <dbReference type="NCBI Taxonomy" id="880073"/>
    <lineage>
        <taxon>Bacteria</taxon>
        <taxon>Pseudomonadati</taxon>
        <taxon>Calditrichota</taxon>
        <taxon>Calditrichia</taxon>
        <taxon>Calditrichales</taxon>
        <taxon>Calditrichaceae</taxon>
        <taxon>Caldithrix</taxon>
    </lineage>
</organism>
<evidence type="ECO:0000256" key="6">
    <source>
        <dbReference type="ARBA" id="ARBA00022989"/>
    </source>
</evidence>
<dbReference type="InterPro" id="IPR046342">
    <property type="entry name" value="CBS_dom_sf"/>
</dbReference>
<feature type="transmembrane region" description="Helical" evidence="11">
    <location>
        <begin position="133"/>
        <end position="151"/>
    </location>
</feature>
<dbReference type="STRING" id="880073.Cabys_1666"/>